<dbReference type="Proteomes" id="UP000800200">
    <property type="component" value="Unassembled WGS sequence"/>
</dbReference>
<evidence type="ECO:0000313" key="2">
    <source>
        <dbReference type="EMBL" id="KAF2183363.1"/>
    </source>
</evidence>
<dbReference type="AlphaFoldDB" id="A0A6A6DWG0"/>
<reference evidence="2" key="1">
    <citation type="journal article" date="2020" name="Stud. Mycol.">
        <title>101 Dothideomycetes genomes: a test case for predicting lifestyles and emergence of pathogens.</title>
        <authorList>
            <person name="Haridas S."/>
            <person name="Albert R."/>
            <person name="Binder M."/>
            <person name="Bloem J."/>
            <person name="Labutti K."/>
            <person name="Salamov A."/>
            <person name="Andreopoulos B."/>
            <person name="Baker S."/>
            <person name="Barry K."/>
            <person name="Bills G."/>
            <person name="Bluhm B."/>
            <person name="Cannon C."/>
            <person name="Castanera R."/>
            <person name="Culley D."/>
            <person name="Daum C."/>
            <person name="Ezra D."/>
            <person name="Gonzalez J."/>
            <person name="Henrissat B."/>
            <person name="Kuo A."/>
            <person name="Liang C."/>
            <person name="Lipzen A."/>
            <person name="Lutzoni F."/>
            <person name="Magnuson J."/>
            <person name="Mondo S."/>
            <person name="Nolan M."/>
            <person name="Ohm R."/>
            <person name="Pangilinan J."/>
            <person name="Park H.-J."/>
            <person name="Ramirez L."/>
            <person name="Alfaro M."/>
            <person name="Sun H."/>
            <person name="Tritt A."/>
            <person name="Yoshinaga Y."/>
            <person name="Zwiers L.-H."/>
            <person name="Turgeon B."/>
            <person name="Goodwin S."/>
            <person name="Spatafora J."/>
            <person name="Crous P."/>
            <person name="Grigoriev I."/>
        </authorList>
    </citation>
    <scope>NUCLEOTIDE SEQUENCE</scope>
    <source>
        <strain evidence="2">CBS 207.26</strain>
    </source>
</reference>
<keyword evidence="3" id="KW-1185">Reference proteome</keyword>
<proteinExistence type="predicted"/>
<feature type="region of interest" description="Disordered" evidence="1">
    <location>
        <begin position="1"/>
        <end position="123"/>
    </location>
</feature>
<gene>
    <name evidence="2" type="ORF">K469DRAFT_710871</name>
</gene>
<name>A0A6A6DWG0_9PEZI</name>
<dbReference type="EMBL" id="ML994643">
    <property type="protein sequence ID" value="KAF2183363.1"/>
    <property type="molecule type" value="Genomic_DNA"/>
</dbReference>
<sequence length="123" mass="13399">MYIPLSKALGHRCPMDTGPCGNPRERSRGQGRQGGHRMERRRPQMPTSRYTSKAASTEVNIEEMVQDTDGEGVDDQMESRDQGSSDLQTHTGAHQKGTPASRGAQQTGERAAGADANGEDWTE</sequence>
<feature type="compositionally biased region" description="Polar residues" evidence="1">
    <location>
        <begin position="45"/>
        <end position="59"/>
    </location>
</feature>
<organism evidence="2 3">
    <name type="scientific">Zopfia rhizophila CBS 207.26</name>
    <dbReference type="NCBI Taxonomy" id="1314779"/>
    <lineage>
        <taxon>Eukaryota</taxon>
        <taxon>Fungi</taxon>
        <taxon>Dikarya</taxon>
        <taxon>Ascomycota</taxon>
        <taxon>Pezizomycotina</taxon>
        <taxon>Dothideomycetes</taxon>
        <taxon>Dothideomycetes incertae sedis</taxon>
        <taxon>Zopfiaceae</taxon>
        <taxon>Zopfia</taxon>
    </lineage>
</organism>
<evidence type="ECO:0000313" key="3">
    <source>
        <dbReference type="Proteomes" id="UP000800200"/>
    </source>
</evidence>
<feature type="compositionally biased region" description="Acidic residues" evidence="1">
    <location>
        <begin position="60"/>
        <end position="76"/>
    </location>
</feature>
<protein>
    <submittedName>
        <fullName evidence="2">Uncharacterized protein</fullName>
    </submittedName>
</protein>
<accession>A0A6A6DWG0</accession>
<evidence type="ECO:0000256" key="1">
    <source>
        <dbReference type="SAM" id="MobiDB-lite"/>
    </source>
</evidence>